<evidence type="ECO:0000256" key="4">
    <source>
        <dbReference type="ARBA" id="ARBA00023239"/>
    </source>
</evidence>
<name>A0ABT8YAF3_9SPHN</name>
<dbReference type="RefSeq" id="WP_303543203.1">
    <property type="nucleotide sequence ID" value="NZ_JAUOTP010000005.1"/>
</dbReference>
<keyword evidence="2 5" id="KW-0479">Metal-binding</keyword>
<evidence type="ECO:0000256" key="5">
    <source>
        <dbReference type="HAMAP-Rule" id="MF_00723"/>
    </source>
</evidence>
<dbReference type="NCBIfam" id="NF003829">
    <property type="entry name" value="PRK05417.1"/>
    <property type="match status" value="1"/>
</dbReference>
<dbReference type="EMBL" id="JAUOTP010000005">
    <property type="protein sequence ID" value="MDO6415295.1"/>
    <property type="molecule type" value="Genomic_DNA"/>
</dbReference>
<comment type="caution">
    <text evidence="7">The sequence shown here is derived from an EMBL/GenBank/DDBJ whole genome shotgun (WGS) entry which is preliminary data.</text>
</comment>
<evidence type="ECO:0000259" key="6">
    <source>
        <dbReference type="PROSITE" id="PS51891"/>
    </source>
</evidence>
<protein>
    <recommendedName>
        <fullName evidence="5">Glutathione-dependent formaldehyde-activating enzyme</fullName>
        <ecNumber evidence="5">4.4.1.22</ecNumber>
    </recommendedName>
    <alternativeName>
        <fullName evidence="5">S-(hydroxymethyl)glutathione synthase</fullName>
    </alternativeName>
</protein>
<feature type="binding site" evidence="5">
    <location>
        <position position="98"/>
    </location>
    <ligand>
        <name>Zn(2+)</name>
        <dbReference type="ChEBI" id="CHEBI:29105"/>
        <label>1</label>
        <note>structural</note>
    </ligand>
</feature>
<dbReference type="PROSITE" id="PS51891">
    <property type="entry name" value="CENP_V_GFA"/>
    <property type="match status" value="1"/>
</dbReference>
<accession>A0ABT8YAF3</accession>
<evidence type="ECO:0000256" key="3">
    <source>
        <dbReference type="ARBA" id="ARBA00022833"/>
    </source>
</evidence>
<dbReference type="PANTHER" id="PTHR33337">
    <property type="entry name" value="GFA DOMAIN-CONTAINING PROTEIN"/>
    <property type="match status" value="1"/>
</dbReference>
<comment type="pathway">
    <text evidence="5">One-carbon metabolism; formaldehyde degradation; formate from formaldehyde (glutathione route): step 1/3.</text>
</comment>
<gene>
    <name evidence="5 7" type="primary">gfa</name>
    <name evidence="7" type="ORF">Q4F19_12955</name>
</gene>
<comment type="catalytic activity">
    <reaction evidence="5">
        <text>S-(hydroxymethyl)glutathione = glutathione + formaldehyde</text>
        <dbReference type="Rhea" id="RHEA:22488"/>
        <dbReference type="ChEBI" id="CHEBI:16842"/>
        <dbReference type="ChEBI" id="CHEBI:57925"/>
        <dbReference type="ChEBI" id="CHEBI:58758"/>
        <dbReference type="EC" id="4.4.1.22"/>
    </reaction>
</comment>
<keyword evidence="4 5" id="KW-0456">Lyase</keyword>
<dbReference type="EC" id="4.4.1.22" evidence="5"/>
<dbReference type="GO" id="GO:0051907">
    <property type="term" value="F:S-(hydroxymethyl)glutathione synthase activity"/>
    <property type="evidence" value="ECO:0007669"/>
    <property type="project" value="UniProtKB-EC"/>
</dbReference>
<dbReference type="PANTHER" id="PTHR33337:SF40">
    <property type="entry name" value="CENP-V_GFA DOMAIN-CONTAINING PROTEIN-RELATED"/>
    <property type="match status" value="1"/>
</dbReference>
<dbReference type="Gene3D" id="3.90.1590.10">
    <property type="entry name" value="glutathione-dependent formaldehyde- activating enzyme (gfa)"/>
    <property type="match status" value="1"/>
</dbReference>
<comment type="cofactor">
    <cofactor evidence="5">
        <name>Zn(2+)</name>
        <dbReference type="ChEBI" id="CHEBI:29105"/>
    </cofactor>
    <text evidence="5">Binds 2 Zn(2+) ions per subunit.</text>
</comment>
<feature type="domain" description="CENP-V/GFA" evidence="6">
    <location>
        <begin position="20"/>
        <end position="167"/>
    </location>
</feature>
<evidence type="ECO:0000256" key="1">
    <source>
        <dbReference type="ARBA" id="ARBA00005495"/>
    </source>
</evidence>
<keyword evidence="3 5" id="KW-0862">Zinc</keyword>
<dbReference type="HAMAP" id="MF_00723">
    <property type="entry name" value="Formald_GSH"/>
    <property type="match status" value="1"/>
</dbReference>
<dbReference type="SUPFAM" id="SSF51316">
    <property type="entry name" value="Mss4-like"/>
    <property type="match status" value="1"/>
</dbReference>
<organism evidence="7 8">
    <name type="scientific">Sphingomonas natans</name>
    <dbReference type="NCBI Taxonomy" id="3063330"/>
    <lineage>
        <taxon>Bacteria</taxon>
        <taxon>Pseudomonadati</taxon>
        <taxon>Pseudomonadota</taxon>
        <taxon>Alphaproteobacteria</taxon>
        <taxon>Sphingomonadales</taxon>
        <taxon>Sphingomonadaceae</taxon>
        <taxon>Sphingomonas</taxon>
    </lineage>
</organism>
<dbReference type="InterPro" id="IPR011057">
    <property type="entry name" value="Mss4-like_sf"/>
</dbReference>
<proteinExistence type="inferred from homology"/>
<feature type="binding site" evidence="5">
    <location>
        <position position="48"/>
    </location>
    <ligand>
        <name>Zn(2+)</name>
        <dbReference type="ChEBI" id="CHEBI:29105"/>
        <label>2</label>
        <note>catalytic</note>
    </ligand>
</feature>
<dbReference type="PIRSF" id="PIRSF033318">
    <property type="entry name" value="Formald_GSH"/>
    <property type="match status" value="1"/>
</dbReference>
<feature type="binding site" evidence="5">
    <location>
        <position position="50"/>
    </location>
    <ligand>
        <name>Zn(2+)</name>
        <dbReference type="ChEBI" id="CHEBI:29105"/>
        <label>2</label>
        <note>catalytic</note>
    </ligand>
</feature>
<feature type="binding site" evidence="5">
    <location>
        <position position="27"/>
    </location>
    <ligand>
        <name>Zn(2+)</name>
        <dbReference type="ChEBI" id="CHEBI:29105"/>
        <label>1</label>
        <note>structural</note>
    </ligand>
</feature>
<feature type="binding site" evidence="5">
    <location>
        <position position="95"/>
    </location>
    <ligand>
        <name>Zn(2+)</name>
        <dbReference type="ChEBI" id="CHEBI:29105"/>
        <label>1</label>
        <note>structural</note>
    </ligand>
</feature>
<comment type="similarity">
    <text evidence="1 5">Belongs to the Gfa family.</text>
</comment>
<dbReference type="InterPro" id="IPR014185">
    <property type="entry name" value="Formald_GSH"/>
</dbReference>
<dbReference type="NCBIfam" id="TIGR02820">
    <property type="entry name" value="formald_GSH"/>
    <property type="match status" value="1"/>
</dbReference>
<evidence type="ECO:0000256" key="2">
    <source>
        <dbReference type="ARBA" id="ARBA00022723"/>
    </source>
</evidence>
<sequence length="188" mass="20195">MTIALHPALDADLSFHPTAFTGGALSCHCQADPVRVTIDSAIAHNHACGCTKCWKPQGAVFAVIGVVPRDGVTVVAGQEKLTIVDQKMTIQRHACRACGVHMYGRIEDPSHAFFGLDFVHAELLDGSEVPPPGFAAFVSSIIEGGVDPGEMNAVREQIRRLGLEPYDCLDPVLMDTLATHAFRQRHAA</sequence>
<dbReference type="InterPro" id="IPR006913">
    <property type="entry name" value="CENP-V/GFA"/>
</dbReference>
<keyword evidence="8" id="KW-1185">Reference proteome</keyword>
<reference evidence="7" key="1">
    <citation type="submission" date="2023-07" db="EMBL/GenBank/DDBJ databases">
        <authorList>
            <person name="Kim M."/>
        </authorList>
    </citation>
    <scope>NUCLEOTIDE SEQUENCE</scope>
    <source>
        <strain evidence="7">BIUV-7</strain>
    </source>
</reference>
<dbReference type="Proteomes" id="UP001169764">
    <property type="component" value="Unassembled WGS sequence"/>
</dbReference>
<evidence type="ECO:0000313" key="7">
    <source>
        <dbReference type="EMBL" id="MDO6415295.1"/>
    </source>
</evidence>
<comment type="function">
    <text evidence="5">Catalyzes the condensation of formaldehyde and glutathione to S-hydroxymethylglutathione.</text>
</comment>
<dbReference type="Pfam" id="PF04828">
    <property type="entry name" value="GFA"/>
    <property type="match status" value="1"/>
</dbReference>
<evidence type="ECO:0000313" key="8">
    <source>
        <dbReference type="Proteomes" id="UP001169764"/>
    </source>
</evidence>
<feature type="binding site" evidence="5">
    <location>
        <position position="29"/>
    </location>
    <ligand>
        <name>Zn(2+)</name>
        <dbReference type="ChEBI" id="CHEBI:29105"/>
        <label>1</label>
        <note>structural</note>
    </ligand>
</feature>
<feature type="binding site" evidence="5">
    <location>
        <position position="53"/>
    </location>
    <ligand>
        <name>Zn(2+)</name>
        <dbReference type="ChEBI" id="CHEBI:29105"/>
        <label>2</label>
        <note>catalytic</note>
    </ligand>
</feature>